<dbReference type="InterPro" id="IPR002071">
    <property type="entry name" value="Thermonucl_AS"/>
</dbReference>
<feature type="domain" description="TNase-like" evidence="5">
    <location>
        <begin position="69"/>
        <end position="211"/>
    </location>
</feature>
<dbReference type="InterPro" id="IPR016071">
    <property type="entry name" value="Staphylococal_nuclease_OB-fold"/>
</dbReference>
<evidence type="ECO:0000256" key="1">
    <source>
        <dbReference type="ARBA" id="ARBA00022722"/>
    </source>
</evidence>
<dbReference type="PANTHER" id="PTHR12302:SF3">
    <property type="entry name" value="SERINE_THREONINE-PROTEIN KINASE 31"/>
    <property type="match status" value="1"/>
</dbReference>
<evidence type="ECO:0000313" key="6">
    <source>
        <dbReference type="EMBL" id="SDD58555.1"/>
    </source>
</evidence>
<dbReference type="PANTHER" id="PTHR12302">
    <property type="entry name" value="EBNA2 BINDING PROTEIN P100"/>
    <property type="match status" value="1"/>
</dbReference>
<evidence type="ECO:0000256" key="4">
    <source>
        <dbReference type="SAM" id="SignalP"/>
    </source>
</evidence>
<dbReference type="SMART" id="SM00318">
    <property type="entry name" value="SNc"/>
    <property type="match status" value="1"/>
</dbReference>
<dbReference type="Gene3D" id="2.40.50.90">
    <property type="match status" value="1"/>
</dbReference>
<dbReference type="AlphaFoldDB" id="A0A1G6W0I1"/>
<evidence type="ECO:0000313" key="7">
    <source>
        <dbReference type="Proteomes" id="UP000198995"/>
    </source>
</evidence>
<keyword evidence="3" id="KW-0378">Hydrolase</keyword>
<dbReference type="SUPFAM" id="SSF50199">
    <property type="entry name" value="Staphylococcal nuclease"/>
    <property type="match status" value="1"/>
</dbReference>
<keyword evidence="4" id="KW-0732">Signal</keyword>
<dbReference type="EMBL" id="FNAF01000004">
    <property type="protein sequence ID" value="SDD58555.1"/>
    <property type="molecule type" value="Genomic_DNA"/>
</dbReference>
<evidence type="ECO:0000256" key="2">
    <source>
        <dbReference type="ARBA" id="ARBA00022759"/>
    </source>
</evidence>
<feature type="signal peptide" evidence="4">
    <location>
        <begin position="1"/>
        <end position="24"/>
    </location>
</feature>
<reference evidence="6 7" key="1">
    <citation type="submission" date="2016-10" db="EMBL/GenBank/DDBJ databases">
        <authorList>
            <person name="de Groot N.N."/>
        </authorList>
    </citation>
    <scope>NUCLEOTIDE SEQUENCE [LARGE SCALE GENOMIC DNA]</scope>
    <source>
        <strain evidence="6 7">DSM 20475</strain>
    </source>
</reference>
<dbReference type="GO" id="GO:0016787">
    <property type="term" value="F:hydrolase activity"/>
    <property type="evidence" value="ECO:0007669"/>
    <property type="project" value="UniProtKB-KW"/>
</dbReference>
<keyword evidence="2 6" id="KW-0255">Endonuclease</keyword>
<name>A0A1G6W0I1_PEPNI</name>
<organism evidence="6 7">
    <name type="scientific">Peptococcus niger</name>
    <dbReference type="NCBI Taxonomy" id="2741"/>
    <lineage>
        <taxon>Bacteria</taxon>
        <taxon>Bacillati</taxon>
        <taxon>Bacillota</taxon>
        <taxon>Clostridia</taxon>
        <taxon>Eubacteriales</taxon>
        <taxon>Peptococcaceae</taxon>
        <taxon>Peptococcus</taxon>
    </lineage>
</organism>
<sequence>MKKLKTFLVATLCAILALTGYVGASTDLLTLLHGQPDKTVQTDRCLGDKAKEFHILGKQPKATGEYVDQITTAKIVRVVDGDTLLVEIKGEEYKVRLIGVDTPEVYGKAEFYGREASDYVKSLLQKGQEVYLQRDVSDTDRYGRLLRYVWLEKPIVDTLSRADVEAGMLNGILVSKGYAAPATFPPDVKYEDIFAALGEKPREEGIGLWKKAENRETGKTVAVV</sequence>
<dbReference type="PROSITE" id="PS01123">
    <property type="entry name" value="TNASE_1"/>
    <property type="match status" value="1"/>
</dbReference>
<protein>
    <submittedName>
        <fullName evidence="6">Endonuclease YncB, thermonuclease family</fullName>
    </submittedName>
</protein>
<accession>A0A1G6W0I1</accession>
<dbReference type="PROSITE" id="PS50830">
    <property type="entry name" value="TNASE_3"/>
    <property type="match status" value="1"/>
</dbReference>
<evidence type="ECO:0000256" key="3">
    <source>
        <dbReference type="ARBA" id="ARBA00022801"/>
    </source>
</evidence>
<keyword evidence="1" id="KW-0540">Nuclease</keyword>
<dbReference type="Pfam" id="PF00565">
    <property type="entry name" value="SNase"/>
    <property type="match status" value="1"/>
</dbReference>
<gene>
    <name evidence="6" type="ORF">SAMN04489866_104176</name>
</gene>
<dbReference type="Proteomes" id="UP000198995">
    <property type="component" value="Unassembled WGS sequence"/>
</dbReference>
<evidence type="ECO:0000259" key="5">
    <source>
        <dbReference type="PROSITE" id="PS50830"/>
    </source>
</evidence>
<dbReference type="RefSeq" id="WP_159427987.1">
    <property type="nucleotide sequence ID" value="NZ_FNAF01000004.1"/>
</dbReference>
<dbReference type="GO" id="GO:0003676">
    <property type="term" value="F:nucleic acid binding"/>
    <property type="evidence" value="ECO:0007669"/>
    <property type="project" value="InterPro"/>
</dbReference>
<feature type="chain" id="PRO_5011689385" evidence="4">
    <location>
        <begin position="25"/>
        <end position="224"/>
    </location>
</feature>
<keyword evidence="7" id="KW-1185">Reference proteome</keyword>
<dbReference type="GO" id="GO:0004519">
    <property type="term" value="F:endonuclease activity"/>
    <property type="evidence" value="ECO:0007669"/>
    <property type="project" value="UniProtKB-KW"/>
</dbReference>
<dbReference type="InterPro" id="IPR035437">
    <property type="entry name" value="SNase_OB-fold_sf"/>
</dbReference>
<dbReference type="STRING" id="2741.SAMN04489866_104176"/>
<dbReference type="OrthoDB" id="4376109at2"/>
<proteinExistence type="predicted"/>